<name>A0A2U2HDR2_9BURK</name>
<protein>
    <submittedName>
        <fullName evidence="1">Arsenical resistance operon transcriptional repressor ArsD</fullName>
    </submittedName>
</protein>
<evidence type="ECO:0000313" key="2">
    <source>
        <dbReference type="Proteomes" id="UP000241421"/>
    </source>
</evidence>
<evidence type="ECO:0000313" key="1">
    <source>
        <dbReference type="EMBL" id="PWF41314.1"/>
    </source>
</evidence>
<dbReference type="Proteomes" id="UP000241421">
    <property type="component" value="Unassembled WGS sequence"/>
</dbReference>
<comment type="caution">
    <text evidence="1">The sequence shown here is derived from an EMBL/GenBank/DDBJ whole genome shotgun (WGS) entry which is preliminary data.</text>
</comment>
<dbReference type="InterPro" id="IPR010712">
    <property type="entry name" value="Arsenical-R_ArsD"/>
</dbReference>
<accession>A0A2U2HDR2</accession>
<dbReference type="GO" id="GO:0046685">
    <property type="term" value="P:response to arsenic-containing substance"/>
    <property type="evidence" value="ECO:0007669"/>
    <property type="project" value="InterPro"/>
</dbReference>
<sequence length="125" mass="13245">MKMIRVFDPALCCSTGVCGVDVDQALVNFSADVAWANEQGAQIERFNLAQQPMVFAEDATVRGFLERSGHEALPLILVDGQVALAGRYPKRAELARWAGLLLPAESANPASCCPGGRCGQPGTPS</sequence>
<reference evidence="1 2" key="1">
    <citation type="submission" date="2018-04" db="EMBL/GenBank/DDBJ databases">
        <title>Massilia violaceinigra sp. nov., a novel purple-pigmented bacterium isolated from Tianshan glacier, Xinjiang, China.</title>
        <authorList>
            <person name="Wang H."/>
        </authorList>
    </citation>
    <scope>NUCLEOTIDE SEQUENCE [LARGE SCALE GENOMIC DNA]</scope>
    <source>
        <strain evidence="1 2">B448-2</strain>
    </source>
</reference>
<organism evidence="1 2">
    <name type="scientific">Massilia glaciei</name>
    <dbReference type="NCBI Taxonomy" id="1524097"/>
    <lineage>
        <taxon>Bacteria</taxon>
        <taxon>Pseudomonadati</taxon>
        <taxon>Pseudomonadota</taxon>
        <taxon>Betaproteobacteria</taxon>
        <taxon>Burkholderiales</taxon>
        <taxon>Oxalobacteraceae</taxon>
        <taxon>Telluria group</taxon>
        <taxon>Massilia</taxon>
    </lineage>
</organism>
<dbReference type="GO" id="GO:0003677">
    <property type="term" value="F:DNA binding"/>
    <property type="evidence" value="ECO:0007669"/>
    <property type="project" value="InterPro"/>
</dbReference>
<gene>
    <name evidence="1" type="ORF">C7C56_024805</name>
</gene>
<dbReference type="Gene3D" id="3.40.30.10">
    <property type="entry name" value="Glutaredoxin"/>
    <property type="match status" value="1"/>
</dbReference>
<proteinExistence type="predicted"/>
<dbReference type="AlphaFoldDB" id="A0A2U2HDR2"/>
<dbReference type="RefSeq" id="WP_106760027.1">
    <property type="nucleotide sequence ID" value="NZ_PXWF02000313.1"/>
</dbReference>
<keyword evidence="2" id="KW-1185">Reference proteome</keyword>
<dbReference type="EMBL" id="PXWF02000313">
    <property type="protein sequence ID" value="PWF41314.1"/>
    <property type="molecule type" value="Genomic_DNA"/>
</dbReference>
<dbReference type="Pfam" id="PF06953">
    <property type="entry name" value="ArsD"/>
    <property type="match status" value="1"/>
</dbReference>
<dbReference type="GO" id="GO:0045892">
    <property type="term" value="P:negative regulation of DNA-templated transcription"/>
    <property type="evidence" value="ECO:0007669"/>
    <property type="project" value="InterPro"/>
</dbReference>
<dbReference type="OrthoDB" id="9801358at2"/>
<dbReference type="NCBIfam" id="NF033727">
    <property type="entry name" value="chaperon_ArsD"/>
    <property type="match status" value="1"/>
</dbReference>